<accession>A0A0C9V3X4</accession>
<dbReference type="OrthoDB" id="2668156at2759"/>
<dbReference type="Gene3D" id="3.40.350.10">
    <property type="entry name" value="Creatinase/prolidase N-terminal domain"/>
    <property type="match status" value="1"/>
</dbReference>
<feature type="compositionally biased region" description="Basic and acidic residues" evidence="1">
    <location>
        <begin position="405"/>
        <end position="421"/>
    </location>
</feature>
<sequence length="545" mass="61144">MFAHRHIWYSDSYVLARMTPLTGIEQTPGRSTVNKTAAYLVFFAKYALIQQACDMGLPFQLSGQRHAARRRATNVDHDPSGPMILFQFCAHRGFLICVKSSADARRHSHHFPLKRCVQYLLNSRRSDILLNPLFYAHLSISFNKATPFFDAAKLTNDTEDYLSLSKVERSKYTFGPSDAETRSGAKANYSSPPRSRAISLVLTHFRAEPESPSMHTYAVELPSLNGSPGWSSGFTKGCSITKYEAAWRLTESRMQNKHYWGLAYVNISASRSNAVLCERYRIRDDVYCGVVNCRVYTGATEPALPSSGDLTRKQFIIDQYVLPDTNIFLCQMNLIESPQFTPSIIFLQTVMEEMRHGSLPLYNRLKALLKADDKSVRVFYNETRSHVSYLGSAGVGNETAIVREENETPNDRNDKGIRKGAECPPIRGQKPLPPPQATPFTDDAANQQKAETENILTVSIRRYIEGVKETEKVLDLLSATVPDELELKAVAARTSLCAEASQYNYLEGTVPAPEFTKPVLLVGRENMNRAVHGDVVVIEVFDESE</sequence>
<dbReference type="CDD" id="cd09862">
    <property type="entry name" value="PIN_Rrp44-like"/>
    <property type="match status" value="1"/>
</dbReference>
<dbReference type="Proteomes" id="UP000053820">
    <property type="component" value="Unassembled WGS sequence"/>
</dbReference>
<proteinExistence type="predicted"/>
<evidence type="ECO:0000256" key="1">
    <source>
        <dbReference type="SAM" id="MobiDB-lite"/>
    </source>
</evidence>
<gene>
    <name evidence="4" type="ORF">HYDPIDRAFT_32644</name>
</gene>
<dbReference type="InterPro" id="IPR033771">
    <property type="entry name" value="Rrp44_CSD1"/>
</dbReference>
<dbReference type="Pfam" id="PF13638">
    <property type="entry name" value="PIN_4"/>
    <property type="match status" value="1"/>
</dbReference>
<dbReference type="InterPro" id="IPR002716">
    <property type="entry name" value="PIN_dom"/>
</dbReference>
<dbReference type="Gene3D" id="2.40.50.690">
    <property type="match status" value="1"/>
</dbReference>
<dbReference type="SUPFAM" id="SSF50249">
    <property type="entry name" value="Nucleic acid-binding proteins"/>
    <property type="match status" value="1"/>
</dbReference>
<dbReference type="EMBL" id="KN839877">
    <property type="protein sequence ID" value="KIJ60069.1"/>
    <property type="molecule type" value="Genomic_DNA"/>
</dbReference>
<keyword evidence="5" id="KW-1185">Reference proteome</keyword>
<reference evidence="4 5" key="1">
    <citation type="submission" date="2014-04" db="EMBL/GenBank/DDBJ databases">
        <title>Evolutionary Origins and Diversification of the Mycorrhizal Mutualists.</title>
        <authorList>
            <consortium name="DOE Joint Genome Institute"/>
            <consortium name="Mycorrhizal Genomics Consortium"/>
            <person name="Kohler A."/>
            <person name="Kuo A."/>
            <person name="Nagy L.G."/>
            <person name="Floudas D."/>
            <person name="Copeland A."/>
            <person name="Barry K.W."/>
            <person name="Cichocki N."/>
            <person name="Veneault-Fourrey C."/>
            <person name="LaButti K."/>
            <person name="Lindquist E.A."/>
            <person name="Lipzen A."/>
            <person name="Lundell T."/>
            <person name="Morin E."/>
            <person name="Murat C."/>
            <person name="Riley R."/>
            <person name="Ohm R."/>
            <person name="Sun H."/>
            <person name="Tunlid A."/>
            <person name="Henrissat B."/>
            <person name="Grigoriev I.V."/>
            <person name="Hibbett D.S."/>
            <person name="Martin F."/>
        </authorList>
    </citation>
    <scope>NUCLEOTIDE SEQUENCE [LARGE SCALE GENOMIC DNA]</scope>
    <source>
        <strain evidence="4 5">MD-312</strain>
    </source>
</reference>
<evidence type="ECO:0000259" key="3">
    <source>
        <dbReference type="Pfam" id="PF17216"/>
    </source>
</evidence>
<dbReference type="Gene3D" id="3.40.50.1010">
    <property type="entry name" value="5'-nuclease"/>
    <property type="match status" value="1"/>
</dbReference>
<dbReference type="Pfam" id="PF17216">
    <property type="entry name" value="Rrp44_CSD1"/>
    <property type="match status" value="1"/>
</dbReference>
<dbReference type="InterPro" id="IPR029149">
    <property type="entry name" value="Creatin/AminoP/Spt16_N"/>
</dbReference>
<name>A0A0C9V3X4_9AGAM</name>
<evidence type="ECO:0000259" key="2">
    <source>
        <dbReference type="Pfam" id="PF13638"/>
    </source>
</evidence>
<protein>
    <submittedName>
        <fullName evidence="4">Uncharacterized protein</fullName>
    </submittedName>
</protein>
<dbReference type="HOGENOM" id="CLU_499716_0_0_1"/>
<evidence type="ECO:0000313" key="4">
    <source>
        <dbReference type="EMBL" id="KIJ60069.1"/>
    </source>
</evidence>
<dbReference type="Pfam" id="PF16189">
    <property type="entry name" value="Creatinase_N_2"/>
    <property type="match status" value="1"/>
</dbReference>
<organism evidence="4 5">
    <name type="scientific">Hydnomerulius pinastri MD-312</name>
    <dbReference type="NCBI Taxonomy" id="994086"/>
    <lineage>
        <taxon>Eukaryota</taxon>
        <taxon>Fungi</taxon>
        <taxon>Dikarya</taxon>
        <taxon>Basidiomycota</taxon>
        <taxon>Agaricomycotina</taxon>
        <taxon>Agaricomycetes</taxon>
        <taxon>Agaricomycetidae</taxon>
        <taxon>Boletales</taxon>
        <taxon>Boletales incertae sedis</taxon>
        <taxon>Leucogyrophana</taxon>
    </lineage>
</organism>
<evidence type="ECO:0000313" key="5">
    <source>
        <dbReference type="Proteomes" id="UP000053820"/>
    </source>
</evidence>
<feature type="domain" description="CSD1" evidence="3">
    <location>
        <begin position="500"/>
        <end position="545"/>
    </location>
</feature>
<dbReference type="AlphaFoldDB" id="A0A0C9V3X4"/>
<dbReference type="InterPro" id="IPR012340">
    <property type="entry name" value="NA-bd_OB-fold"/>
</dbReference>
<feature type="domain" description="PIN" evidence="2">
    <location>
        <begin position="323"/>
        <end position="460"/>
    </location>
</feature>
<feature type="region of interest" description="Disordered" evidence="1">
    <location>
        <begin position="405"/>
        <end position="448"/>
    </location>
</feature>